<dbReference type="RefSeq" id="WP_246183715.1">
    <property type="nucleotide sequence ID" value="NZ_CABPSB010000001.1"/>
</dbReference>
<dbReference type="InterPro" id="IPR010131">
    <property type="entry name" value="MdtP/NodT-like"/>
</dbReference>
<dbReference type="GO" id="GO:0015562">
    <property type="term" value="F:efflux transmembrane transporter activity"/>
    <property type="evidence" value="ECO:0007669"/>
    <property type="project" value="InterPro"/>
</dbReference>
<comment type="subcellular location">
    <subcellularLocation>
        <location evidence="2">Cell membrane</location>
        <topology evidence="2">Lipid-anchor</topology>
    </subcellularLocation>
</comment>
<protein>
    <submittedName>
        <fullName evidence="4">RND transporter</fullName>
    </submittedName>
</protein>
<organism evidence="4 5">
    <name type="scientific">Pandoraea anhela</name>
    <dbReference type="NCBI Taxonomy" id="2508295"/>
    <lineage>
        <taxon>Bacteria</taxon>
        <taxon>Pseudomonadati</taxon>
        <taxon>Pseudomonadota</taxon>
        <taxon>Betaproteobacteria</taxon>
        <taxon>Burkholderiales</taxon>
        <taxon>Burkholderiaceae</taxon>
        <taxon>Pandoraea</taxon>
    </lineage>
</organism>
<evidence type="ECO:0000313" key="5">
    <source>
        <dbReference type="Proteomes" id="UP000406256"/>
    </source>
</evidence>
<sequence length="543" mass="56739">MTSRFMPHTVSRTVLRTASRTVALALRRRALLAPVLPLWLSACAFTPGDNPPAMPSPSHYGVNAVPTQTVTAQGASQQFEVGAPPVKAWWQAYQSDKLNALVDEGLRNSPNLSSADHALQAAREQLKAQIGASLLPSVDIGGEAARERNLGIPNLRPPTALYNMFVGQIQARYTFDFFGASRFANASLAAQVDQQAFQLASARQALAANIVSGAIGASVLGAQVKATERLVDLAQADATDMARREALGAVSRADALASAQNAESLAASLPGLRAQWHSTRHALAVLLGRTPDQAPEDLPLGELKVPARVPVVVPSTLLQSRPDIQAAEMALKAASAEVGVATAQMFPSLSLTASMGKGGFNWPTVMSNAGSLWSIAASISQPIFHGGALLAQRRAAQATYEAAVDQYKQTVLTAFRNVADTLASLEADNTSLLHADNASAAAEQIYRDTAARVRLGALPVSSARAREQQYWNAYLTTVRATGARLSDTALLFYAMGVPPEPAADAATPGDGAAATAPTASAAGAAGAAVADHRPPPSQDVARR</sequence>
<dbReference type="GO" id="GO:0005886">
    <property type="term" value="C:plasma membrane"/>
    <property type="evidence" value="ECO:0007669"/>
    <property type="project" value="UniProtKB-SubCell"/>
</dbReference>
<keyword evidence="2" id="KW-0449">Lipoprotein</keyword>
<dbReference type="EMBL" id="CABPSB010000001">
    <property type="protein sequence ID" value="VVD62979.1"/>
    <property type="molecule type" value="Genomic_DNA"/>
</dbReference>
<evidence type="ECO:0000256" key="1">
    <source>
        <dbReference type="ARBA" id="ARBA00007613"/>
    </source>
</evidence>
<keyword evidence="2" id="KW-1134">Transmembrane beta strand</keyword>
<dbReference type="NCBIfam" id="TIGR01845">
    <property type="entry name" value="outer_NodT"/>
    <property type="match status" value="1"/>
</dbReference>
<comment type="similarity">
    <text evidence="1 2">Belongs to the outer membrane factor (OMF) (TC 1.B.17) family.</text>
</comment>
<keyword evidence="2" id="KW-0812">Transmembrane</keyword>
<dbReference type="SUPFAM" id="SSF56954">
    <property type="entry name" value="Outer membrane efflux proteins (OEP)"/>
    <property type="match status" value="1"/>
</dbReference>
<dbReference type="Pfam" id="PF02321">
    <property type="entry name" value="OEP"/>
    <property type="match status" value="2"/>
</dbReference>
<evidence type="ECO:0000256" key="2">
    <source>
        <dbReference type="RuleBase" id="RU362097"/>
    </source>
</evidence>
<keyword evidence="2" id="KW-0472">Membrane</keyword>
<feature type="region of interest" description="Disordered" evidence="3">
    <location>
        <begin position="502"/>
        <end position="543"/>
    </location>
</feature>
<gene>
    <name evidence="4" type="ORF">PAN31108_00206</name>
</gene>
<keyword evidence="2" id="KW-0732">Signal</keyword>
<feature type="compositionally biased region" description="Low complexity" evidence="3">
    <location>
        <begin position="502"/>
        <end position="529"/>
    </location>
</feature>
<keyword evidence="5" id="KW-1185">Reference proteome</keyword>
<keyword evidence="2" id="KW-0564">Palmitate</keyword>
<evidence type="ECO:0000256" key="3">
    <source>
        <dbReference type="SAM" id="MobiDB-lite"/>
    </source>
</evidence>
<dbReference type="Gene3D" id="2.20.200.10">
    <property type="entry name" value="Outer membrane efflux proteins (OEP)"/>
    <property type="match status" value="1"/>
</dbReference>
<dbReference type="PANTHER" id="PTHR30203:SF33">
    <property type="entry name" value="BLR4455 PROTEIN"/>
    <property type="match status" value="1"/>
</dbReference>
<dbReference type="PANTHER" id="PTHR30203">
    <property type="entry name" value="OUTER MEMBRANE CATION EFFLUX PROTEIN"/>
    <property type="match status" value="1"/>
</dbReference>
<feature type="signal peptide" evidence="2">
    <location>
        <begin position="1"/>
        <end position="44"/>
    </location>
</feature>
<reference evidence="4 5" key="1">
    <citation type="submission" date="2019-08" db="EMBL/GenBank/DDBJ databases">
        <authorList>
            <person name="Peeters C."/>
        </authorList>
    </citation>
    <scope>NUCLEOTIDE SEQUENCE [LARGE SCALE GENOMIC DNA]</scope>
    <source>
        <strain evidence="4 5">LMG 31108</strain>
    </source>
</reference>
<dbReference type="Proteomes" id="UP000406256">
    <property type="component" value="Unassembled WGS sequence"/>
</dbReference>
<feature type="chain" id="PRO_5023159119" evidence="2">
    <location>
        <begin position="45"/>
        <end position="543"/>
    </location>
</feature>
<name>A0A5E4RLR8_9BURK</name>
<dbReference type="Gene3D" id="1.20.1600.10">
    <property type="entry name" value="Outer membrane efflux proteins (OEP)"/>
    <property type="match status" value="1"/>
</dbReference>
<accession>A0A5E4RLR8</accession>
<feature type="compositionally biased region" description="Basic and acidic residues" evidence="3">
    <location>
        <begin position="530"/>
        <end position="543"/>
    </location>
</feature>
<dbReference type="AlphaFoldDB" id="A0A5E4RLR8"/>
<dbReference type="InterPro" id="IPR003423">
    <property type="entry name" value="OMP_efflux"/>
</dbReference>
<proteinExistence type="inferred from homology"/>
<evidence type="ECO:0000313" key="4">
    <source>
        <dbReference type="EMBL" id="VVD62979.1"/>
    </source>
</evidence>